<accession>A0A9P6JMX4</accession>
<proteinExistence type="predicted"/>
<evidence type="ECO:0000313" key="2">
    <source>
        <dbReference type="Proteomes" id="UP000807306"/>
    </source>
</evidence>
<protein>
    <submittedName>
        <fullName evidence="1">Uncharacterized protein</fullName>
    </submittedName>
</protein>
<comment type="caution">
    <text evidence="1">The sequence shown here is derived from an EMBL/GenBank/DDBJ whole genome shotgun (WGS) entry which is preliminary data.</text>
</comment>
<organism evidence="1 2">
    <name type="scientific">Crepidotus variabilis</name>
    <dbReference type="NCBI Taxonomy" id="179855"/>
    <lineage>
        <taxon>Eukaryota</taxon>
        <taxon>Fungi</taxon>
        <taxon>Dikarya</taxon>
        <taxon>Basidiomycota</taxon>
        <taxon>Agaricomycotina</taxon>
        <taxon>Agaricomycetes</taxon>
        <taxon>Agaricomycetidae</taxon>
        <taxon>Agaricales</taxon>
        <taxon>Agaricineae</taxon>
        <taxon>Crepidotaceae</taxon>
        <taxon>Crepidotus</taxon>
    </lineage>
</organism>
<sequence>MTAYGVLRQISTPSITTLNLAITLSGSSLQDLFEFLDHSSQNLIKLSINIVGDFEHTGLTAILQKIPSLESLAILHHSGTRQALDEVFERLNVNVNSTSDSPIILKLQKIQLRLGLPALNWGVFLDMCDSRQQWSDTSINGSENNILTAKLQTITLHLTDGARSGLSSNDLDRIAEMRGKNCLIEIRRM</sequence>
<reference evidence="1" key="1">
    <citation type="submission" date="2020-11" db="EMBL/GenBank/DDBJ databases">
        <authorList>
            <consortium name="DOE Joint Genome Institute"/>
            <person name="Ahrendt S."/>
            <person name="Riley R."/>
            <person name="Andreopoulos W."/>
            <person name="Labutti K."/>
            <person name="Pangilinan J."/>
            <person name="Ruiz-Duenas F.J."/>
            <person name="Barrasa J.M."/>
            <person name="Sanchez-Garcia M."/>
            <person name="Camarero S."/>
            <person name="Miyauchi S."/>
            <person name="Serrano A."/>
            <person name="Linde D."/>
            <person name="Babiker R."/>
            <person name="Drula E."/>
            <person name="Ayuso-Fernandez I."/>
            <person name="Pacheco R."/>
            <person name="Padilla G."/>
            <person name="Ferreira P."/>
            <person name="Barriuso J."/>
            <person name="Kellner H."/>
            <person name="Castanera R."/>
            <person name="Alfaro M."/>
            <person name="Ramirez L."/>
            <person name="Pisabarro A.G."/>
            <person name="Kuo A."/>
            <person name="Tritt A."/>
            <person name="Lipzen A."/>
            <person name="He G."/>
            <person name="Yan M."/>
            <person name="Ng V."/>
            <person name="Cullen D."/>
            <person name="Martin F."/>
            <person name="Rosso M.-N."/>
            <person name="Henrissat B."/>
            <person name="Hibbett D."/>
            <person name="Martinez A.T."/>
            <person name="Grigoriev I.V."/>
        </authorList>
    </citation>
    <scope>NUCLEOTIDE SEQUENCE</scope>
    <source>
        <strain evidence="1">CBS 506.95</strain>
    </source>
</reference>
<dbReference type="Proteomes" id="UP000807306">
    <property type="component" value="Unassembled WGS sequence"/>
</dbReference>
<dbReference type="EMBL" id="MU157870">
    <property type="protein sequence ID" value="KAF9526576.1"/>
    <property type="molecule type" value="Genomic_DNA"/>
</dbReference>
<keyword evidence="2" id="KW-1185">Reference proteome</keyword>
<evidence type="ECO:0000313" key="1">
    <source>
        <dbReference type="EMBL" id="KAF9526576.1"/>
    </source>
</evidence>
<name>A0A9P6JMX4_9AGAR</name>
<dbReference type="AlphaFoldDB" id="A0A9P6JMX4"/>
<gene>
    <name evidence="1" type="ORF">CPB83DRAFT_857765</name>
</gene>